<dbReference type="Proteomes" id="UP000277204">
    <property type="component" value="Unassembled WGS sequence"/>
</dbReference>
<evidence type="ECO:0000313" key="2">
    <source>
        <dbReference type="Proteomes" id="UP000277204"/>
    </source>
</evidence>
<keyword evidence="2" id="KW-1185">Reference proteome</keyword>
<organism evidence="1 2">
    <name type="scientific">Schistosoma margrebowiei</name>
    <dbReference type="NCBI Taxonomy" id="48269"/>
    <lineage>
        <taxon>Eukaryota</taxon>
        <taxon>Metazoa</taxon>
        <taxon>Spiralia</taxon>
        <taxon>Lophotrochozoa</taxon>
        <taxon>Platyhelminthes</taxon>
        <taxon>Trematoda</taxon>
        <taxon>Digenea</taxon>
        <taxon>Strigeidida</taxon>
        <taxon>Schistosomatoidea</taxon>
        <taxon>Schistosomatidae</taxon>
        <taxon>Schistosoma</taxon>
    </lineage>
</organism>
<sequence>MTFLLCSSFSSSSSYEFIICFCELLLSLLLAKTSLLSLRLSSISSTSFGISLQLICISFIGSGNVERIFFISSDS</sequence>
<dbReference type="EMBL" id="UZAI01007785">
    <property type="protein sequence ID" value="VDP00229.1"/>
    <property type="molecule type" value="Genomic_DNA"/>
</dbReference>
<proteinExistence type="predicted"/>
<reference evidence="1 2" key="1">
    <citation type="submission" date="2018-11" db="EMBL/GenBank/DDBJ databases">
        <authorList>
            <consortium name="Pathogen Informatics"/>
        </authorList>
    </citation>
    <scope>NUCLEOTIDE SEQUENCE [LARGE SCALE GENOMIC DNA]</scope>
    <source>
        <strain evidence="1 2">Zambia</strain>
    </source>
</reference>
<dbReference type="AlphaFoldDB" id="A0A183M8P6"/>
<name>A0A183M8P6_9TREM</name>
<protein>
    <submittedName>
        <fullName evidence="1">Uncharacterized protein</fullName>
    </submittedName>
</protein>
<gene>
    <name evidence="1" type="ORF">SMRZ_LOCUS12421</name>
</gene>
<accession>A0A183M8P6</accession>
<evidence type="ECO:0000313" key="1">
    <source>
        <dbReference type="EMBL" id="VDP00229.1"/>
    </source>
</evidence>